<name>A0A7E4ZZR1_PANRE</name>
<protein>
    <submittedName>
        <fullName evidence="3">WH2 domain-containing protein</fullName>
    </submittedName>
</protein>
<evidence type="ECO:0000313" key="3">
    <source>
        <dbReference type="WBParaSite" id="Pan_g5921.t1"/>
    </source>
</evidence>
<reference evidence="2" key="1">
    <citation type="journal article" date="2013" name="Genetics">
        <title>The draft genome and transcriptome of Panagrellus redivivus are shaped by the harsh demands of a free-living lifestyle.</title>
        <authorList>
            <person name="Srinivasan J."/>
            <person name="Dillman A.R."/>
            <person name="Macchietto M.G."/>
            <person name="Heikkinen L."/>
            <person name="Lakso M."/>
            <person name="Fracchia K.M."/>
            <person name="Antoshechkin I."/>
            <person name="Mortazavi A."/>
            <person name="Wong G."/>
            <person name="Sternberg P.W."/>
        </authorList>
    </citation>
    <scope>NUCLEOTIDE SEQUENCE [LARGE SCALE GENOMIC DNA]</scope>
    <source>
        <strain evidence="2">MT8872</strain>
    </source>
</reference>
<dbReference type="AlphaFoldDB" id="A0A7E4ZZR1"/>
<organism evidence="2 3">
    <name type="scientific">Panagrellus redivivus</name>
    <name type="common">Microworm</name>
    <dbReference type="NCBI Taxonomy" id="6233"/>
    <lineage>
        <taxon>Eukaryota</taxon>
        <taxon>Metazoa</taxon>
        <taxon>Ecdysozoa</taxon>
        <taxon>Nematoda</taxon>
        <taxon>Chromadorea</taxon>
        <taxon>Rhabditida</taxon>
        <taxon>Tylenchina</taxon>
        <taxon>Panagrolaimomorpha</taxon>
        <taxon>Panagrolaimoidea</taxon>
        <taxon>Panagrolaimidae</taxon>
        <taxon>Panagrellus</taxon>
    </lineage>
</organism>
<feature type="compositionally biased region" description="Basic residues" evidence="1">
    <location>
        <begin position="60"/>
        <end position="71"/>
    </location>
</feature>
<sequence length="110" mass="11671">MNHRRGATAGSSKNQPASGAPGPSQQNGESSNASGLGDTLRPDDKEKSKSQPGGLERMKSLHRRLSAKAKGSKNTLKANFEQRLMTSPVVSSLSRSGRIPSSQRINNNSL</sequence>
<accession>A0A7E4ZZR1</accession>
<feature type="compositionally biased region" description="Low complexity" evidence="1">
    <location>
        <begin position="91"/>
        <end position="102"/>
    </location>
</feature>
<dbReference type="Proteomes" id="UP000492821">
    <property type="component" value="Unassembled WGS sequence"/>
</dbReference>
<keyword evidence="2" id="KW-1185">Reference proteome</keyword>
<proteinExistence type="predicted"/>
<dbReference type="WBParaSite" id="Pan_g5921.t1">
    <property type="protein sequence ID" value="Pan_g5921.t1"/>
    <property type="gene ID" value="Pan_g5921"/>
</dbReference>
<feature type="region of interest" description="Disordered" evidence="1">
    <location>
        <begin position="1"/>
        <end position="110"/>
    </location>
</feature>
<evidence type="ECO:0000313" key="2">
    <source>
        <dbReference type="Proteomes" id="UP000492821"/>
    </source>
</evidence>
<evidence type="ECO:0000256" key="1">
    <source>
        <dbReference type="SAM" id="MobiDB-lite"/>
    </source>
</evidence>
<reference evidence="3" key="2">
    <citation type="submission" date="2020-10" db="UniProtKB">
        <authorList>
            <consortium name="WormBaseParasite"/>
        </authorList>
    </citation>
    <scope>IDENTIFICATION</scope>
</reference>
<feature type="compositionally biased region" description="Polar residues" evidence="1">
    <location>
        <begin position="9"/>
        <end position="34"/>
    </location>
</feature>
<feature type="compositionally biased region" description="Basic and acidic residues" evidence="1">
    <location>
        <begin position="40"/>
        <end position="49"/>
    </location>
</feature>